<dbReference type="GO" id="GO:0046872">
    <property type="term" value="F:metal ion binding"/>
    <property type="evidence" value="ECO:0007669"/>
    <property type="project" value="UniProtKB-KW"/>
</dbReference>
<dbReference type="Proteomes" id="UP000610846">
    <property type="component" value="Unassembled WGS sequence"/>
</dbReference>
<organism evidence="4 5">
    <name type="scientific">Cellulosimicrobium arenosum</name>
    <dbReference type="NCBI Taxonomy" id="2708133"/>
    <lineage>
        <taxon>Bacteria</taxon>
        <taxon>Bacillati</taxon>
        <taxon>Actinomycetota</taxon>
        <taxon>Actinomycetes</taxon>
        <taxon>Micrococcales</taxon>
        <taxon>Promicromonosporaceae</taxon>
        <taxon>Cellulosimicrobium</taxon>
    </lineage>
</organism>
<dbReference type="RefSeq" id="WP_191828959.1">
    <property type="nucleotide sequence ID" value="NZ_JACYHB010000007.1"/>
</dbReference>
<evidence type="ECO:0000259" key="3">
    <source>
        <dbReference type="Pfam" id="PF01557"/>
    </source>
</evidence>
<dbReference type="GO" id="GO:0044281">
    <property type="term" value="P:small molecule metabolic process"/>
    <property type="evidence" value="ECO:0007669"/>
    <property type="project" value="UniProtKB-ARBA"/>
</dbReference>
<dbReference type="InterPro" id="IPR011234">
    <property type="entry name" value="Fumarylacetoacetase-like_C"/>
</dbReference>
<gene>
    <name evidence="4" type="ORF">IF651_09920</name>
</gene>
<dbReference type="Pfam" id="PF01557">
    <property type="entry name" value="FAA_hydrolase"/>
    <property type="match status" value="1"/>
</dbReference>
<keyword evidence="5" id="KW-1185">Reference proteome</keyword>
<accession>A0A927G9X3</accession>
<dbReference type="EMBL" id="JACYHB010000007">
    <property type="protein sequence ID" value="MBD8079368.1"/>
    <property type="molecule type" value="Genomic_DNA"/>
</dbReference>
<protein>
    <submittedName>
        <fullName evidence="4">Fumarylacetoacetate hydrolase family protein</fullName>
    </submittedName>
</protein>
<reference evidence="4" key="2">
    <citation type="submission" date="2020-09" db="EMBL/GenBank/DDBJ databases">
        <authorList>
            <person name="Yu Y."/>
        </authorList>
    </citation>
    <scope>NUCLEOTIDE SEQUENCE</scope>
    <source>
        <strain evidence="4">KCTC 49039</strain>
    </source>
</reference>
<proteinExistence type="inferred from homology"/>
<dbReference type="SUPFAM" id="SSF56529">
    <property type="entry name" value="FAH"/>
    <property type="match status" value="1"/>
</dbReference>
<dbReference type="Gene3D" id="3.90.850.10">
    <property type="entry name" value="Fumarylacetoacetase-like, C-terminal domain"/>
    <property type="match status" value="1"/>
</dbReference>
<evidence type="ECO:0000313" key="5">
    <source>
        <dbReference type="Proteomes" id="UP000610846"/>
    </source>
</evidence>
<dbReference type="InterPro" id="IPR051121">
    <property type="entry name" value="FAH"/>
</dbReference>
<dbReference type="PANTHER" id="PTHR42796">
    <property type="entry name" value="FUMARYLACETOACETATE HYDROLASE DOMAIN-CONTAINING PROTEIN 2A-RELATED"/>
    <property type="match status" value="1"/>
</dbReference>
<evidence type="ECO:0000313" key="4">
    <source>
        <dbReference type="EMBL" id="MBD8079368.1"/>
    </source>
</evidence>
<evidence type="ECO:0000256" key="1">
    <source>
        <dbReference type="ARBA" id="ARBA00010211"/>
    </source>
</evidence>
<reference evidence="4" key="1">
    <citation type="journal article" date="2018" name="Curr. Microbiol.">
        <title>Cellulosimicrobium arenosum sp. nov., Isolated from Marine Sediment Sand.</title>
        <authorList>
            <person name="Oh M."/>
            <person name="Kim J.H."/>
            <person name="Yoon J.H."/>
            <person name="Schumann P."/>
            <person name="Kim W."/>
        </authorList>
    </citation>
    <scope>NUCLEOTIDE SEQUENCE</scope>
    <source>
        <strain evidence="4">KCTC 49039</strain>
    </source>
</reference>
<name>A0A927G9X3_9MICO</name>
<dbReference type="GO" id="GO:0016787">
    <property type="term" value="F:hydrolase activity"/>
    <property type="evidence" value="ECO:0007669"/>
    <property type="project" value="UniProtKB-KW"/>
</dbReference>
<dbReference type="InterPro" id="IPR036663">
    <property type="entry name" value="Fumarylacetoacetase_C_sf"/>
</dbReference>
<feature type="domain" description="Fumarylacetoacetase-like C-terminal" evidence="3">
    <location>
        <begin position="75"/>
        <end position="277"/>
    </location>
</feature>
<sequence length="285" mass="30251">MHLLRLGPAGQEIPAATQDGTTYDLRPLTADVDGAFLASDGLARTRAALAAGGLPVLEGADSLRRGSPVARPPAVICIGQNYAAHAAESGAQPPSTPIVFLKHPNTVVGPDDTVPIPPGSARTDWEVELGVVVGRRTSRLASPDEALAHVAGYTVVDDVSERAWQLEDSLGQWSKGKCGPAFAPTGPALVPADELDAGDLRLRSWVNGEVRQDSWTSDMIFDVAFLVHHLSHYMTLEPGDLICTGTPQGVALSGRFPYLDDGDVVEIEIEGIGRQRHVFSRDVGR</sequence>
<dbReference type="AlphaFoldDB" id="A0A927G9X3"/>
<keyword evidence="2" id="KW-0479">Metal-binding</keyword>
<evidence type="ECO:0000256" key="2">
    <source>
        <dbReference type="ARBA" id="ARBA00022723"/>
    </source>
</evidence>
<keyword evidence="4" id="KW-0378">Hydrolase</keyword>
<comment type="similarity">
    <text evidence="1">Belongs to the FAH family.</text>
</comment>
<comment type="caution">
    <text evidence="4">The sequence shown here is derived from an EMBL/GenBank/DDBJ whole genome shotgun (WGS) entry which is preliminary data.</text>
</comment>
<dbReference type="PANTHER" id="PTHR42796:SF4">
    <property type="entry name" value="FUMARYLACETOACETATE HYDROLASE DOMAIN-CONTAINING PROTEIN 2A"/>
    <property type="match status" value="1"/>
</dbReference>